<protein>
    <submittedName>
        <fullName evidence="2">Uncharacterized protein</fullName>
    </submittedName>
</protein>
<keyword evidence="1" id="KW-1133">Transmembrane helix</keyword>
<organism evidence="2 3">
    <name type="scientific">Sinomonas cyclohexanicum</name>
    <name type="common">Corynebacterium cyclohexanicum</name>
    <dbReference type="NCBI Taxonomy" id="322009"/>
    <lineage>
        <taxon>Bacteria</taxon>
        <taxon>Bacillati</taxon>
        <taxon>Actinomycetota</taxon>
        <taxon>Actinomycetes</taxon>
        <taxon>Micrococcales</taxon>
        <taxon>Micrococcaceae</taxon>
        <taxon>Sinomonas</taxon>
    </lineage>
</organism>
<keyword evidence="1" id="KW-0812">Transmembrane</keyword>
<evidence type="ECO:0000313" key="2">
    <source>
        <dbReference type="EMBL" id="BCT74994.1"/>
    </source>
</evidence>
<keyword evidence="3" id="KW-1185">Reference proteome</keyword>
<gene>
    <name evidence="2" type="ORF">SCMU_08360</name>
</gene>
<proteinExistence type="predicted"/>
<name>A0ABN6FEL2_SINCY</name>
<sequence length="63" mass="6702">MFEFNLQTAVFFGTVALGALLLALGILAFVGTTVMVGAARWIMRTSESVQHTKLRGDSSQIAG</sequence>
<evidence type="ECO:0000313" key="3">
    <source>
        <dbReference type="Proteomes" id="UP001319861"/>
    </source>
</evidence>
<dbReference type="RefSeq" id="WP_229231769.1">
    <property type="nucleotide sequence ID" value="NZ_AP024525.1"/>
</dbReference>
<evidence type="ECO:0000256" key="1">
    <source>
        <dbReference type="SAM" id="Phobius"/>
    </source>
</evidence>
<feature type="transmembrane region" description="Helical" evidence="1">
    <location>
        <begin position="12"/>
        <end position="36"/>
    </location>
</feature>
<dbReference type="EMBL" id="AP024525">
    <property type="protein sequence ID" value="BCT74994.1"/>
    <property type="molecule type" value="Genomic_DNA"/>
</dbReference>
<dbReference type="Proteomes" id="UP001319861">
    <property type="component" value="Chromosome"/>
</dbReference>
<keyword evidence="1" id="KW-0472">Membrane</keyword>
<reference evidence="2 3" key="1">
    <citation type="journal article" date="2021" name="J. Biosci. Bioeng.">
        <title>Identification and characterization of a chc gene cluster responsible for the aromatization pathway of cyclohexanecarboxylate degradation in Sinomonas cyclohexanicum ATCC 51369.</title>
        <authorList>
            <person name="Yamamoto T."/>
            <person name="Hasegawa Y."/>
            <person name="Lau P.C.K."/>
            <person name="Iwaki H."/>
        </authorList>
    </citation>
    <scope>NUCLEOTIDE SEQUENCE [LARGE SCALE GENOMIC DNA]</scope>
    <source>
        <strain evidence="2 3">ATCC 51369</strain>
    </source>
</reference>
<accession>A0ABN6FEL2</accession>